<name>A0A7I7LK10_9MYCO</name>
<sequence>MADEWAYARRHTSDTERYDEFPRWFHTDNYHRGHTVLGGRPPASRVPNLSGQYT</sequence>
<reference evidence="2 3" key="1">
    <citation type="journal article" date="2019" name="Emerg. Microbes Infect.">
        <title>Comprehensive subspecies identification of 175 nontuberculous mycobacteria species based on 7547 genomic profiles.</title>
        <authorList>
            <person name="Matsumoto Y."/>
            <person name="Kinjo T."/>
            <person name="Motooka D."/>
            <person name="Nabeya D."/>
            <person name="Jung N."/>
            <person name="Uechi K."/>
            <person name="Horii T."/>
            <person name="Iida T."/>
            <person name="Fujita J."/>
            <person name="Nakamura S."/>
        </authorList>
    </citation>
    <scope>NUCLEOTIDE SEQUENCE [LARGE SCALE GENOMIC DNA]</scope>
    <source>
        <strain evidence="2 3">JCM 12657</strain>
    </source>
</reference>
<evidence type="ECO:0008006" key="4">
    <source>
        <dbReference type="Google" id="ProtNLM"/>
    </source>
</evidence>
<feature type="region of interest" description="Disordered" evidence="1">
    <location>
        <begin position="35"/>
        <end position="54"/>
    </location>
</feature>
<evidence type="ECO:0000313" key="3">
    <source>
        <dbReference type="Proteomes" id="UP000467164"/>
    </source>
</evidence>
<gene>
    <name evidence="2" type="ORF">MSHO_54790</name>
</gene>
<accession>A0A7I7LK10</accession>
<organism evidence="2 3">
    <name type="scientific">Mycobacterium shottsii</name>
    <dbReference type="NCBI Taxonomy" id="133549"/>
    <lineage>
        <taxon>Bacteria</taxon>
        <taxon>Bacillati</taxon>
        <taxon>Actinomycetota</taxon>
        <taxon>Actinomycetes</taxon>
        <taxon>Mycobacteriales</taxon>
        <taxon>Mycobacteriaceae</taxon>
        <taxon>Mycobacterium</taxon>
        <taxon>Mycobacterium ulcerans group</taxon>
    </lineage>
</organism>
<evidence type="ECO:0000313" key="2">
    <source>
        <dbReference type="EMBL" id="BBX60134.1"/>
    </source>
</evidence>
<protein>
    <recommendedName>
        <fullName evidence="4">Transposase</fullName>
    </recommendedName>
</protein>
<keyword evidence="3" id="KW-1185">Reference proteome</keyword>
<dbReference type="KEGG" id="msho:MSHO_54790"/>
<proteinExistence type="predicted"/>
<dbReference type="Proteomes" id="UP000467164">
    <property type="component" value="Chromosome"/>
</dbReference>
<evidence type="ECO:0000256" key="1">
    <source>
        <dbReference type="SAM" id="MobiDB-lite"/>
    </source>
</evidence>
<dbReference type="EMBL" id="AP022572">
    <property type="protein sequence ID" value="BBX60134.1"/>
    <property type="molecule type" value="Genomic_DNA"/>
</dbReference>
<dbReference type="AlphaFoldDB" id="A0A7I7LK10"/>